<evidence type="ECO:0000256" key="1">
    <source>
        <dbReference type="ARBA" id="ARBA00022679"/>
    </source>
</evidence>
<dbReference type="GO" id="GO:0009103">
    <property type="term" value="P:lipopolysaccharide biosynthetic process"/>
    <property type="evidence" value="ECO:0007669"/>
    <property type="project" value="TreeGrafter"/>
</dbReference>
<comment type="caution">
    <text evidence="3">The sequence shown here is derived from an EMBL/GenBank/DDBJ whole genome shotgun (WGS) entry which is preliminary data.</text>
</comment>
<dbReference type="RefSeq" id="WP_155444149.1">
    <property type="nucleotide sequence ID" value="NZ_JAOQNR010000001.1"/>
</dbReference>
<dbReference type="CDD" id="cd03809">
    <property type="entry name" value="GT4_MtfB-like"/>
    <property type="match status" value="1"/>
</dbReference>
<dbReference type="InterPro" id="IPR001296">
    <property type="entry name" value="Glyco_trans_1"/>
</dbReference>
<proteinExistence type="predicted"/>
<organism evidence="3 4">
    <name type="scientific">Rhodoblastus acidophilus</name>
    <name type="common">Rhodopseudomonas acidophila</name>
    <dbReference type="NCBI Taxonomy" id="1074"/>
    <lineage>
        <taxon>Bacteria</taxon>
        <taxon>Pseudomonadati</taxon>
        <taxon>Pseudomonadota</taxon>
        <taxon>Alphaproteobacteria</taxon>
        <taxon>Hyphomicrobiales</taxon>
        <taxon>Rhodoblastaceae</taxon>
        <taxon>Rhodoblastus</taxon>
    </lineage>
</organism>
<protein>
    <submittedName>
        <fullName evidence="3">Glycosyltransferase</fullName>
    </submittedName>
</protein>
<dbReference type="Proteomes" id="UP000439113">
    <property type="component" value="Unassembled WGS sequence"/>
</dbReference>
<evidence type="ECO:0000313" key="4">
    <source>
        <dbReference type="Proteomes" id="UP000439113"/>
    </source>
</evidence>
<dbReference type="EMBL" id="WNKS01000001">
    <property type="protein sequence ID" value="MTV29479.1"/>
    <property type="molecule type" value="Genomic_DNA"/>
</dbReference>
<sequence>MKPDFLVNGRFLTQRTTGVQRYAREILFELARLAGDDGKTVELLAPPGTPPAFAAIAQENVGFGAGYAWEQLALPLLARVPLLNLCNLGPVALRRQIVCLHDANVFTMPEAYSKGFRAAYGVLLPLLARRAARVTSVSHFSAASLARFLPVEAKNIVVLPNGHEHVFRWKPENSSWRDKLADRRPFILLIGSRAPHKNVGLIFRMAEALDGLGLDAIVAGGGDSIFGAEQRAQARNVAFVGYVSDDDLAALMEKALALAFPSRTEGFGLPIVEAMALSCPVVSSNSASMPEVCGEAALMADCDDPGAWLAHFKALRDSPGLREDLIVAGRERVKRFSWARSAAGYLELLEGL</sequence>
<dbReference type="SUPFAM" id="SSF53756">
    <property type="entry name" value="UDP-Glycosyltransferase/glycogen phosphorylase"/>
    <property type="match status" value="1"/>
</dbReference>
<feature type="domain" description="Glycosyl transferase family 1" evidence="2">
    <location>
        <begin position="178"/>
        <end position="332"/>
    </location>
</feature>
<dbReference type="Pfam" id="PF00534">
    <property type="entry name" value="Glycos_transf_1"/>
    <property type="match status" value="1"/>
</dbReference>
<name>A0A6N8DGZ2_RHOAC</name>
<accession>A0A6N8DGZ2</accession>
<dbReference type="PANTHER" id="PTHR46401:SF2">
    <property type="entry name" value="GLYCOSYLTRANSFERASE WBBK-RELATED"/>
    <property type="match status" value="1"/>
</dbReference>
<evidence type="ECO:0000313" key="3">
    <source>
        <dbReference type="EMBL" id="MTV29479.1"/>
    </source>
</evidence>
<dbReference type="PANTHER" id="PTHR46401">
    <property type="entry name" value="GLYCOSYLTRANSFERASE WBBK-RELATED"/>
    <property type="match status" value="1"/>
</dbReference>
<dbReference type="AlphaFoldDB" id="A0A6N8DGZ2"/>
<dbReference type="GO" id="GO:0016757">
    <property type="term" value="F:glycosyltransferase activity"/>
    <property type="evidence" value="ECO:0007669"/>
    <property type="project" value="InterPro"/>
</dbReference>
<reference evidence="3 4" key="1">
    <citation type="submission" date="2019-11" db="EMBL/GenBank/DDBJ databases">
        <title>Whole-genome sequence of a Rhodoblastus acidophilus DSM 142.</title>
        <authorList>
            <person name="Kyndt J.A."/>
            <person name="Meyer T.E."/>
        </authorList>
    </citation>
    <scope>NUCLEOTIDE SEQUENCE [LARGE SCALE GENOMIC DNA]</scope>
    <source>
        <strain evidence="3 4">DSM 142</strain>
    </source>
</reference>
<keyword evidence="1 3" id="KW-0808">Transferase</keyword>
<dbReference type="OrthoDB" id="8049568at2"/>
<gene>
    <name evidence="3" type="ORF">GJ654_00575</name>
</gene>
<evidence type="ECO:0000259" key="2">
    <source>
        <dbReference type="Pfam" id="PF00534"/>
    </source>
</evidence>
<dbReference type="Gene3D" id="3.40.50.2000">
    <property type="entry name" value="Glycogen Phosphorylase B"/>
    <property type="match status" value="2"/>
</dbReference>